<name>A0A5P8D9T2_9CAUD</name>
<evidence type="ECO:0000313" key="1">
    <source>
        <dbReference type="EMBL" id="QFP95756.1"/>
    </source>
</evidence>
<dbReference type="Proteomes" id="UP000325899">
    <property type="component" value="Segment"/>
</dbReference>
<dbReference type="GeneID" id="77939158"/>
<evidence type="ECO:0000313" key="2">
    <source>
        <dbReference type="Proteomes" id="UP000325899"/>
    </source>
</evidence>
<accession>A0A5P8D9T2</accession>
<keyword evidence="2" id="KW-1185">Reference proteome</keyword>
<proteinExistence type="predicted"/>
<dbReference type="KEGG" id="vg:77939158"/>
<gene>
    <name evidence="1" type="primary">3</name>
    <name evidence="1" type="ORF">SEA_CHERRYONLIM_3</name>
</gene>
<reference evidence="1 2" key="1">
    <citation type="submission" date="2019-08" db="EMBL/GenBank/DDBJ databases">
        <authorList>
            <person name="Lim D."/>
            <person name="Batin B."/>
            <person name="Choi E."/>
            <person name="Dhami J."/>
            <person name="Figueroa S."/>
            <person name="Kim S."/>
            <person name="Kim U."/>
            <person name="Klim L."/>
            <person name="Lee Y.S."/>
            <person name="Nathaniel A."/>
            <person name="Shih C."/>
            <person name="Simental K."/>
            <person name="Shu E."/>
            <person name="Trivedi R."/>
            <person name="Valladolid I."/>
            <person name="Wang C."/>
            <person name="Ward C."/>
            <person name="Yoo K."/>
            <person name="Choi J.D."/>
            <person name="Dean N."/>
            <person name="Muthiah A.S."/>
            <person name="Diaz A."/>
            <person name="Garlena R.A."/>
            <person name="Russell D.A."/>
            <person name="Pope W.H."/>
            <person name="Jacobs-Sera D."/>
            <person name="Hatfull G.F."/>
        </authorList>
    </citation>
    <scope>NUCLEOTIDE SEQUENCE [LARGE SCALE GENOMIC DNA]</scope>
</reference>
<sequence>MTIVNRVPLLHKPLPVDASLADVVEHWGKRMPLVDWFQIASDTIHSTGRVLGFDRESLSVILDECYDDLSNRRRQN</sequence>
<dbReference type="EMBL" id="MN284906">
    <property type="protein sequence ID" value="QFP95756.1"/>
    <property type="molecule type" value="Genomic_DNA"/>
</dbReference>
<organism evidence="1 2">
    <name type="scientific">Gordonia phage CherryonLim</name>
    <dbReference type="NCBI Taxonomy" id="2652411"/>
    <lineage>
        <taxon>Viruses</taxon>
        <taxon>Duplodnaviria</taxon>
        <taxon>Heunggongvirae</taxon>
        <taxon>Uroviricota</taxon>
        <taxon>Caudoviricetes</taxon>
        <taxon>Ponsvirus</taxon>
        <taxon>Ponsvirus cherryonlim</taxon>
    </lineage>
</organism>
<dbReference type="RefSeq" id="YP_010663138.1">
    <property type="nucleotide sequence ID" value="NC_070893.1"/>
</dbReference>
<protein>
    <submittedName>
        <fullName evidence="1">Uncharacterized protein</fullName>
    </submittedName>
</protein>